<reference evidence="13 14" key="1">
    <citation type="submission" date="2024-09" db="EMBL/GenBank/DDBJ databases">
        <authorList>
            <person name="Sun Q."/>
            <person name="Mori K."/>
        </authorList>
    </citation>
    <scope>NUCLEOTIDE SEQUENCE [LARGE SCALE GENOMIC DNA]</scope>
    <source>
        <strain evidence="13 14">CCM 7706</strain>
    </source>
</reference>
<keyword evidence="14" id="KW-1185">Reference proteome</keyword>
<evidence type="ECO:0000313" key="13">
    <source>
        <dbReference type="EMBL" id="MFC0205730.1"/>
    </source>
</evidence>
<dbReference type="Pfam" id="PF02558">
    <property type="entry name" value="ApbA"/>
    <property type="match status" value="1"/>
</dbReference>
<dbReference type="NCBIfam" id="TIGR00745">
    <property type="entry name" value="apbA_panE"/>
    <property type="match status" value="1"/>
</dbReference>
<name>A0ABV6CZB9_9SPHN</name>
<dbReference type="SUPFAM" id="SSF51735">
    <property type="entry name" value="NAD(P)-binding Rossmann-fold domains"/>
    <property type="match status" value="1"/>
</dbReference>
<sequence length="329" mass="33704">MSANPRLCVFGAGAVGTLVAARLADAGGQVTVIARGARLRQLGERGLQLRSASGAAARLPVAARAAAEAGPQDVVFVALKGGDIPAALPELLQVVGPQTRLVPLVNGIPWWYRQPLSSRPVAAVDPQGALAAAFDPRRIVGAVLFLTSAMDAEGVATVQGAERIVLGPVVPGAENDAGDDAAQVGALFAGSGIDAAVVPDIRADLWAKVALNLATNPLSVVADATLEQQFRSDALLPVVSAVLDETVAVARAHGVEPRLTRERMLEIGARAGPFYTSMAQDHRRGVPLELGAICLSVFELAAEAGVAMPVARAVYDLCRFRAAAGGAAA</sequence>
<evidence type="ECO:0000256" key="4">
    <source>
        <dbReference type="ARBA" id="ARBA00019465"/>
    </source>
</evidence>
<dbReference type="PANTHER" id="PTHR21708:SF45">
    <property type="entry name" value="2-DEHYDROPANTOATE 2-REDUCTASE"/>
    <property type="match status" value="1"/>
</dbReference>
<accession>A0ABV6CZB9</accession>
<dbReference type="InterPro" id="IPR051402">
    <property type="entry name" value="KPR-Related"/>
</dbReference>
<dbReference type="EMBL" id="JBHLWK010000019">
    <property type="protein sequence ID" value="MFC0205730.1"/>
    <property type="molecule type" value="Genomic_DNA"/>
</dbReference>
<dbReference type="InterPro" id="IPR008927">
    <property type="entry name" value="6-PGluconate_DH-like_C_sf"/>
</dbReference>
<dbReference type="InterPro" id="IPR013752">
    <property type="entry name" value="KPA_reductase"/>
</dbReference>
<proteinExistence type="inferred from homology"/>
<evidence type="ECO:0000256" key="1">
    <source>
        <dbReference type="ARBA" id="ARBA00004994"/>
    </source>
</evidence>
<dbReference type="SUPFAM" id="SSF48179">
    <property type="entry name" value="6-phosphogluconate dehydrogenase C-terminal domain-like"/>
    <property type="match status" value="1"/>
</dbReference>
<evidence type="ECO:0000256" key="3">
    <source>
        <dbReference type="ARBA" id="ARBA00013014"/>
    </source>
</evidence>
<dbReference type="PANTHER" id="PTHR21708">
    <property type="entry name" value="PROBABLE 2-DEHYDROPANTOATE 2-REDUCTASE"/>
    <property type="match status" value="1"/>
</dbReference>
<evidence type="ECO:0000256" key="10">
    <source>
        <dbReference type="RuleBase" id="RU362068"/>
    </source>
</evidence>
<dbReference type="Gene3D" id="1.10.1040.10">
    <property type="entry name" value="N-(1-d-carboxylethyl)-l-norvaline Dehydrogenase, domain 2"/>
    <property type="match status" value="1"/>
</dbReference>
<dbReference type="EC" id="1.1.1.169" evidence="3 10"/>
<comment type="function">
    <text evidence="10">Catalyzes the NADPH-dependent reduction of ketopantoate into pantoic acid.</text>
</comment>
<dbReference type="InterPro" id="IPR013328">
    <property type="entry name" value="6PGD_dom2"/>
</dbReference>
<dbReference type="InterPro" id="IPR003710">
    <property type="entry name" value="ApbA"/>
</dbReference>
<dbReference type="RefSeq" id="WP_379488457.1">
    <property type="nucleotide sequence ID" value="NZ_JBHLWK010000019.1"/>
</dbReference>
<dbReference type="InterPro" id="IPR036291">
    <property type="entry name" value="NAD(P)-bd_dom_sf"/>
</dbReference>
<keyword evidence="7 10" id="KW-0560">Oxidoreductase</keyword>
<dbReference type="Pfam" id="PF08546">
    <property type="entry name" value="ApbA_C"/>
    <property type="match status" value="1"/>
</dbReference>
<dbReference type="Gene3D" id="3.40.50.720">
    <property type="entry name" value="NAD(P)-binding Rossmann-like Domain"/>
    <property type="match status" value="1"/>
</dbReference>
<organism evidence="13 14">
    <name type="scientific">Novosphingobium soli</name>
    <dbReference type="NCBI Taxonomy" id="574956"/>
    <lineage>
        <taxon>Bacteria</taxon>
        <taxon>Pseudomonadati</taxon>
        <taxon>Pseudomonadota</taxon>
        <taxon>Alphaproteobacteria</taxon>
        <taxon>Sphingomonadales</taxon>
        <taxon>Sphingomonadaceae</taxon>
        <taxon>Novosphingobium</taxon>
    </lineage>
</organism>
<feature type="domain" description="Ketopantoate reductase C-terminal" evidence="12">
    <location>
        <begin position="200"/>
        <end position="320"/>
    </location>
</feature>
<comment type="caution">
    <text evidence="13">The sequence shown here is derived from an EMBL/GenBank/DDBJ whole genome shotgun (WGS) entry which is preliminary data.</text>
</comment>
<evidence type="ECO:0000313" key="14">
    <source>
        <dbReference type="Proteomes" id="UP001589798"/>
    </source>
</evidence>
<evidence type="ECO:0000256" key="8">
    <source>
        <dbReference type="ARBA" id="ARBA00032024"/>
    </source>
</evidence>
<evidence type="ECO:0000256" key="5">
    <source>
        <dbReference type="ARBA" id="ARBA00022655"/>
    </source>
</evidence>
<dbReference type="NCBIfam" id="NF005089">
    <property type="entry name" value="PRK06522.1-4"/>
    <property type="match status" value="1"/>
</dbReference>
<gene>
    <name evidence="13" type="ORF">ACFFJC_15805</name>
</gene>
<evidence type="ECO:0000256" key="6">
    <source>
        <dbReference type="ARBA" id="ARBA00022857"/>
    </source>
</evidence>
<keyword evidence="5 10" id="KW-0566">Pantothenate biosynthesis</keyword>
<evidence type="ECO:0000259" key="11">
    <source>
        <dbReference type="Pfam" id="PF02558"/>
    </source>
</evidence>
<protein>
    <recommendedName>
        <fullName evidence="4 10">2-dehydropantoate 2-reductase</fullName>
        <ecNumber evidence="3 10">1.1.1.169</ecNumber>
    </recommendedName>
    <alternativeName>
        <fullName evidence="8 10">Ketopantoate reductase</fullName>
    </alternativeName>
</protein>
<evidence type="ECO:0000256" key="7">
    <source>
        <dbReference type="ARBA" id="ARBA00023002"/>
    </source>
</evidence>
<comment type="pathway">
    <text evidence="1 10">Cofactor biosynthesis; (R)-pantothenate biosynthesis; (R)-pantoate from 3-methyl-2-oxobutanoate: step 2/2.</text>
</comment>
<comment type="similarity">
    <text evidence="2 10">Belongs to the ketopantoate reductase family.</text>
</comment>
<evidence type="ECO:0000259" key="12">
    <source>
        <dbReference type="Pfam" id="PF08546"/>
    </source>
</evidence>
<feature type="domain" description="Ketopantoate reductase N-terminal" evidence="11">
    <location>
        <begin position="8"/>
        <end position="169"/>
    </location>
</feature>
<dbReference type="InterPro" id="IPR013332">
    <property type="entry name" value="KPR_N"/>
</dbReference>
<comment type="catalytic activity">
    <reaction evidence="9 10">
        <text>(R)-pantoate + NADP(+) = 2-dehydropantoate + NADPH + H(+)</text>
        <dbReference type="Rhea" id="RHEA:16233"/>
        <dbReference type="ChEBI" id="CHEBI:11561"/>
        <dbReference type="ChEBI" id="CHEBI:15378"/>
        <dbReference type="ChEBI" id="CHEBI:15980"/>
        <dbReference type="ChEBI" id="CHEBI:57783"/>
        <dbReference type="ChEBI" id="CHEBI:58349"/>
        <dbReference type="EC" id="1.1.1.169"/>
    </reaction>
</comment>
<evidence type="ECO:0000256" key="2">
    <source>
        <dbReference type="ARBA" id="ARBA00007870"/>
    </source>
</evidence>
<keyword evidence="6 10" id="KW-0521">NADP</keyword>
<evidence type="ECO:0000256" key="9">
    <source>
        <dbReference type="ARBA" id="ARBA00048793"/>
    </source>
</evidence>
<dbReference type="Proteomes" id="UP001589798">
    <property type="component" value="Unassembled WGS sequence"/>
</dbReference>